<dbReference type="PANTHER" id="PTHR31623:SF36">
    <property type="entry name" value="STEMMADENINE O-ACETYLTRANSFERASE-LIKE"/>
    <property type="match status" value="1"/>
</dbReference>
<gene>
    <name evidence="1" type="ORF">V6N12_046101</name>
</gene>
<dbReference type="EMBL" id="JBBPBM010000003">
    <property type="protein sequence ID" value="KAK8594030.1"/>
    <property type="molecule type" value="Genomic_DNA"/>
</dbReference>
<dbReference type="PANTHER" id="PTHR31623">
    <property type="entry name" value="F21J9.9"/>
    <property type="match status" value="1"/>
</dbReference>
<name>A0ABR2G4P4_9ROSI</name>
<evidence type="ECO:0000313" key="1">
    <source>
        <dbReference type="EMBL" id="KAK8594030.1"/>
    </source>
</evidence>
<accession>A0ABR2G4P4</accession>
<dbReference type="Pfam" id="PF02458">
    <property type="entry name" value="Transferase"/>
    <property type="match status" value="1"/>
</dbReference>
<dbReference type="Gene3D" id="3.30.559.10">
    <property type="entry name" value="Chloramphenicol acetyltransferase-like domain"/>
    <property type="match status" value="1"/>
</dbReference>
<proteinExistence type="predicted"/>
<keyword evidence="2" id="KW-1185">Reference proteome</keyword>
<protein>
    <submittedName>
        <fullName evidence="1">Uncharacterized protein</fullName>
    </submittedName>
</protein>
<comment type="caution">
    <text evidence="1">The sequence shown here is derived from an EMBL/GenBank/DDBJ whole genome shotgun (WGS) entry which is preliminary data.</text>
</comment>
<evidence type="ECO:0000313" key="2">
    <source>
        <dbReference type="Proteomes" id="UP001472677"/>
    </source>
</evidence>
<reference evidence="1 2" key="1">
    <citation type="journal article" date="2024" name="G3 (Bethesda)">
        <title>Genome assembly of Hibiscus sabdariffa L. provides insights into metabolisms of medicinal natural products.</title>
        <authorList>
            <person name="Kim T."/>
        </authorList>
    </citation>
    <scope>NUCLEOTIDE SEQUENCE [LARGE SCALE GENOMIC DNA]</scope>
    <source>
        <strain evidence="1">TK-2024</strain>
        <tissue evidence="1">Old leaves</tissue>
    </source>
</reference>
<sequence length="131" mass="15133">MVKPSSPELHLFKPFKLSLLDQIVPNSQFYPVAGRVKDNHFITDFHEGVPYVEARVKGRLSEFIEQTEKLEAMNRLLPCPPFGHIQDPTTPQLAVQANIFDCLVHFPQDLRWSNRGGFCQQLGSFQPWLQW</sequence>
<dbReference type="InterPro" id="IPR023213">
    <property type="entry name" value="CAT-like_dom_sf"/>
</dbReference>
<organism evidence="1 2">
    <name type="scientific">Hibiscus sabdariffa</name>
    <name type="common">roselle</name>
    <dbReference type="NCBI Taxonomy" id="183260"/>
    <lineage>
        <taxon>Eukaryota</taxon>
        <taxon>Viridiplantae</taxon>
        <taxon>Streptophyta</taxon>
        <taxon>Embryophyta</taxon>
        <taxon>Tracheophyta</taxon>
        <taxon>Spermatophyta</taxon>
        <taxon>Magnoliopsida</taxon>
        <taxon>eudicotyledons</taxon>
        <taxon>Gunneridae</taxon>
        <taxon>Pentapetalae</taxon>
        <taxon>rosids</taxon>
        <taxon>malvids</taxon>
        <taxon>Malvales</taxon>
        <taxon>Malvaceae</taxon>
        <taxon>Malvoideae</taxon>
        <taxon>Hibiscus</taxon>
    </lineage>
</organism>
<dbReference type="Proteomes" id="UP001472677">
    <property type="component" value="Unassembled WGS sequence"/>
</dbReference>